<dbReference type="Gene3D" id="2.60.40.10">
    <property type="entry name" value="Immunoglobulins"/>
    <property type="match status" value="1"/>
</dbReference>
<evidence type="ECO:0000256" key="5">
    <source>
        <dbReference type="SAM" id="SignalP"/>
    </source>
</evidence>
<dbReference type="SUPFAM" id="SSF117074">
    <property type="entry name" value="Hypothetical protein PA1324"/>
    <property type="match status" value="1"/>
</dbReference>
<evidence type="ECO:0000256" key="1">
    <source>
        <dbReference type="ARBA" id="ARBA00004613"/>
    </source>
</evidence>
<evidence type="ECO:0000313" key="7">
    <source>
        <dbReference type="EMBL" id="CAE2276841.1"/>
    </source>
</evidence>
<feature type="region of interest" description="Disordered" evidence="4">
    <location>
        <begin position="1235"/>
        <end position="1288"/>
    </location>
</feature>
<protein>
    <recommendedName>
        <fullName evidence="6">SD-repeat containing protein B domain-containing protein</fullName>
    </recommendedName>
</protein>
<feature type="signal peptide" evidence="5">
    <location>
        <begin position="1"/>
        <end position="19"/>
    </location>
</feature>
<comment type="subcellular location">
    <subcellularLocation>
        <location evidence="1">Secreted</location>
    </subcellularLocation>
</comment>
<feature type="chain" id="PRO_5031001346" description="SD-repeat containing protein B domain-containing protein" evidence="5">
    <location>
        <begin position="20"/>
        <end position="1288"/>
    </location>
</feature>
<feature type="compositionally biased region" description="Basic residues" evidence="4">
    <location>
        <begin position="1275"/>
        <end position="1288"/>
    </location>
</feature>
<name>A0A7S4JXU6_9EUKA</name>
<organism evidence="7">
    <name type="scientific">Paramoeba aestuarina</name>
    <dbReference type="NCBI Taxonomy" id="180227"/>
    <lineage>
        <taxon>Eukaryota</taxon>
        <taxon>Amoebozoa</taxon>
        <taxon>Discosea</taxon>
        <taxon>Flabellinia</taxon>
        <taxon>Dactylopodida</taxon>
        <taxon>Paramoebidae</taxon>
        <taxon>Paramoeba</taxon>
    </lineage>
</organism>
<feature type="compositionally biased region" description="Polar residues" evidence="4">
    <location>
        <begin position="1183"/>
        <end position="1194"/>
    </location>
</feature>
<feature type="compositionally biased region" description="Gly residues" evidence="4">
    <location>
        <begin position="964"/>
        <end position="973"/>
    </location>
</feature>
<dbReference type="GO" id="GO:0005576">
    <property type="term" value="C:extracellular region"/>
    <property type="evidence" value="ECO:0007669"/>
    <property type="project" value="UniProtKB-SubCell"/>
</dbReference>
<feature type="domain" description="SD-repeat containing protein B" evidence="6">
    <location>
        <begin position="1092"/>
        <end position="1228"/>
    </location>
</feature>
<evidence type="ECO:0000259" key="6">
    <source>
        <dbReference type="Pfam" id="PF17210"/>
    </source>
</evidence>
<dbReference type="EMBL" id="HBKR01004138">
    <property type="protein sequence ID" value="CAE2276841.1"/>
    <property type="molecule type" value="Transcribed_RNA"/>
</dbReference>
<dbReference type="InterPro" id="IPR033764">
    <property type="entry name" value="Sdr_B"/>
</dbReference>
<accession>A0A7S4JXU6</accession>
<feature type="region of interest" description="Disordered" evidence="4">
    <location>
        <begin position="948"/>
        <end position="978"/>
    </location>
</feature>
<reference evidence="7" key="1">
    <citation type="submission" date="2021-01" db="EMBL/GenBank/DDBJ databases">
        <authorList>
            <person name="Corre E."/>
            <person name="Pelletier E."/>
            <person name="Niang G."/>
            <person name="Scheremetjew M."/>
            <person name="Finn R."/>
            <person name="Kale V."/>
            <person name="Holt S."/>
            <person name="Cochrane G."/>
            <person name="Meng A."/>
            <person name="Brown T."/>
            <person name="Cohen L."/>
        </authorList>
    </citation>
    <scope>NUCLEOTIDE SEQUENCE</scope>
    <source>
        <strain evidence="7">SoJaBio B1-5/56/2</strain>
    </source>
</reference>
<feature type="compositionally biased region" description="Basic residues" evidence="4">
    <location>
        <begin position="1246"/>
        <end position="1259"/>
    </location>
</feature>
<dbReference type="InterPro" id="IPR009003">
    <property type="entry name" value="Peptidase_S1_PA"/>
</dbReference>
<keyword evidence="2" id="KW-0964">Secreted</keyword>
<evidence type="ECO:0000256" key="3">
    <source>
        <dbReference type="ARBA" id="ARBA00022729"/>
    </source>
</evidence>
<keyword evidence="3 5" id="KW-0732">Signal</keyword>
<dbReference type="Pfam" id="PF17210">
    <property type="entry name" value="SdrD_B"/>
    <property type="match status" value="1"/>
</dbReference>
<feature type="region of interest" description="Disordered" evidence="4">
    <location>
        <begin position="1183"/>
        <end position="1205"/>
    </location>
</feature>
<dbReference type="InterPro" id="IPR013783">
    <property type="entry name" value="Ig-like_fold"/>
</dbReference>
<proteinExistence type="predicted"/>
<gene>
    <name evidence="7" type="ORF">NAES01612_LOCUS2761</name>
</gene>
<dbReference type="SUPFAM" id="SSF50494">
    <property type="entry name" value="Trypsin-like serine proteases"/>
    <property type="match status" value="1"/>
</dbReference>
<evidence type="ECO:0000256" key="2">
    <source>
        <dbReference type="ARBA" id="ARBA00022525"/>
    </source>
</evidence>
<evidence type="ECO:0000256" key="4">
    <source>
        <dbReference type="SAM" id="MobiDB-lite"/>
    </source>
</evidence>
<sequence length="1288" mass="141667">MMLGTKVLVLLGLVAVVFGEPLYIFDCDCENGDMNEACIPDGHYLELREFSSLNGFADYTICNNYETTGNNINYFSFFYDPTPSCVPGAQDSDWNVQVCRTQYSYADRENSANDFDNCPISLSNCPRQTSDSSCNIENQNLFKCLTAITTASECVTARVTFPPGMVEGPFGTFIKGGAFCEQGCSLGPSCETCTSPPPPPVFTNADLENECSEFNDGLLPYCVGLDITSSNSDCGDDYFTREAKRNAHYHDAFHTHKSRALRDTAHHQLLEFATEEYQTLDHFNPVYLQGGYQNGLGKKTNIPFNSDGAVRVDCPETATAVRVRLDGLSNAANVWVAGDSGEENGWHGPLKGPYTGAQVKKTGGYLRTVGGAGAVVVVDGPGIKDAFVSGILCSFDLPENTKKVHNIPNKVLGKPPMETFNVNKDKKRGEPELKEFIPPHPPKKAKKARQEEVIHGVAEGFDKAEGFGSKSYDDDFTHGAKRGYTPEADCFCQEGLDDYKCTYHCEGTNDGCTTGMECVRDDMIVFPRRVPEGAAAHITFVKDDSNGNPRNYICSGGLLGQVNNYPPGKTCADEYVDYCPKGFYNNLESNRFLTSGHCLSTQEQAETLELFFNYSISCEQSTTGNCYSGSGGYSELPYLSYNYECAIYSAGADLLVSSEDPQFSYIQGDAIISWAPYGDFTLLALTGDLPPSRCYFGYSTINYATRYGEVVHRCSHPFGSPRAYSDSTAAEASYWEGGLIVFNSANKDGDLISSLHVNLTDIGMSALGPQGGSSGGIIYNDLGQVVGTQSGYSFFWGWVKQPNNGYSFTYIWGDYVDQEFDPCKPNYFSDSFYEYGDWWKSVNQFSVIDGSFYAYFRSVEQELEEICCPPLSHDLPPGTVPTTRLDFNINTDGTPILPPTTAKSGIVGDDVYNRWAAWGISVYTQKPGQGTSWSNAHPPQLFNSSNPCCGDKDLGSPNEEFNGPGEGSGGEHGPGANTRRQGWVMIVSEGNDQNNPDDEAGGGAIVFLFENPVPIAYAEFIDIDFNEVNGYVECTNTDNEVFRLPLIAYGDNCYYRAEFYVSNIVNLTVYFPGSGSIAGITFCDETTPRLNAIGDRVWVDQNGNGIQEAYERVGVPNVKVQLHNPDIGTGTNQRLAQTFTDDDGYYLFDSLPDGDYVVSFDIDDNDSFFDYYKSDPEYNGWSWSPVQQGSNGALDSNAYEESGNEDRAITTTITLAGGVRDMTWDAGIYLDSPNVCIPEDTDTSRRSVHKRARSIPHKPQKSDKTSRGTYTPTKTQKKKVHHKRKTEL</sequence>